<dbReference type="FunFam" id="1.20.120.1780:FF:000001">
    <property type="entry name" value="4-hydroxybenzoate octaprenyltransferase"/>
    <property type="match status" value="1"/>
</dbReference>
<sequence length="300" mass="33640">MKGQSIQVREASKIKIFLEMIKFEHTIFALPFAYLGLVLGSMWVFGQWPTLYEWVFATLAMVGARTAAMSLNRLIDRAIDAKNPRTASRALPRGLLSIREVWLYIILSFALLFFAAAMLNPLAVKLLPLAVFVLVFYSYTKRFTWTSHLVLGVALGLAPLGGWVAATGRLDWVSLPIFFAVMFWTAGFDVVYATQDEDFDRAHGLHSIPVRFGLARSLLIARVFHLISVFFLLLLWYTAGLNVVYGLGVLLAALILLYEHSIISPRDMSRLDMAFFTMNGILSVVVFAATVLALMTRHLI</sequence>
<dbReference type="InterPro" id="IPR039653">
    <property type="entry name" value="Prenyltransferase"/>
</dbReference>
<comment type="cofactor">
    <cofactor evidence="1">
        <name>Mg(2+)</name>
        <dbReference type="ChEBI" id="CHEBI:18420"/>
    </cofactor>
</comment>
<dbReference type="InterPro" id="IPR044878">
    <property type="entry name" value="UbiA_sf"/>
</dbReference>
<comment type="caution">
    <text evidence="11">The sequence shown here is derived from an EMBL/GenBank/DDBJ whole genome shotgun (WGS) entry which is preliminary data.</text>
</comment>
<proteinExistence type="inferred from homology"/>
<feature type="transmembrane region" description="Helical" evidence="10">
    <location>
        <begin position="273"/>
        <end position="295"/>
    </location>
</feature>
<reference evidence="12" key="1">
    <citation type="journal article" date="2018" name="Sci. Rep.">
        <title>Lignite coal burning seam in the remote Altai Mountains harbors a hydrogen-driven thermophilic microbial community.</title>
        <authorList>
            <person name="Kadnikov V.V."/>
            <person name="Mardanov A.V."/>
            <person name="Ivasenko D.A."/>
            <person name="Antsiferov D.V."/>
            <person name="Beletsky A.V."/>
            <person name="Karnachuk O.V."/>
            <person name="Ravin N.V."/>
        </authorList>
    </citation>
    <scope>NUCLEOTIDE SEQUENCE [LARGE SCALE GENOMIC DNA]</scope>
</reference>
<accession>A0A2R6Y1P8</accession>
<dbReference type="PANTHER" id="PTHR11048">
    <property type="entry name" value="PRENYLTRANSFERASES"/>
    <property type="match status" value="1"/>
</dbReference>
<dbReference type="NCBIfam" id="TIGR01475">
    <property type="entry name" value="ubiA_other"/>
    <property type="match status" value="1"/>
</dbReference>
<dbReference type="CDD" id="cd13959">
    <property type="entry name" value="PT_UbiA_COQ2"/>
    <property type="match status" value="1"/>
</dbReference>
<evidence type="ECO:0000256" key="4">
    <source>
        <dbReference type="ARBA" id="ARBA00022519"/>
    </source>
</evidence>
<keyword evidence="4" id="KW-1003">Cell membrane</keyword>
<dbReference type="AlphaFoldDB" id="A0A2R6Y1P8"/>
<dbReference type="GO" id="GO:0008412">
    <property type="term" value="F:4-hydroxybenzoate polyprenyltransferase activity"/>
    <property type="evidence" value="ECO:0007669"/>
    <property type="project" value="UniProtKB-EC"/>
</dbReference>
<feature type="transmembrane region" description="Helical" evidence="10">
    <location>
        <begin position="51"/>
        <end position="75"/>
    </location>
</feature>
<comment type="subcellular location">
    <subcellularLocation>
        <location evidence="2">Membrane</location>
        <topology evidence="2">Multi-pass membrane protein</topology>
    </subcellularLocation>
</comment>
<evidence type="ECO:0000256" key="8">
    <source>
        <dbReference type="ARBA" id="ARBA00023136"/>
    </source>
</evidence>
<dbReference type="Gene3D" id="1.20.120.1780">
    <property type="entry name" value="UbiA prenyltransferase"/>
    <property type="match status" value="1"/>
</dbReference>
<keyword evidence="4" id="KW-0997">Cell inner membrane</keyword>
<organism evidence="11 12">
    <name type="scientific">Candidatus Carbonibacillus altaicus</name>
    <dbReference type="NCBI Taxonomy" id="2163959"/>
    <lineage>
        <taxon>Bacteria</taxon>
        <taxon>Bacillati</taxon>
        <taxon>Bacillota</taxon>
        <taxon>Bacilli</taxon>
        <taxon>Bacillales</taxon>
        <taxon>Candidatus Carbonibacillus</taxon>
    </lineage>
</organism>
<dbReference type="FunFam" id="1.10.357.140:FF:000008">
    <property type="entry name" value="4-hydroxybenzoate octaprenyltransferase"/>
    <property type="match status" value="1"/>
</dbReference>
<evidence type="ECO:0000256" key="10">
    <source>
        <dbReference type="SAM" id="Phobius"/>
    </source>
</evidence>
<keyword evidence="6 10" id="KW-0812">Transmembrane</keyword>
<dbReference type="Gene3D" id="1.10.357.140">
    <property type="entry name" value="UbiA prenyltransferase"/>
    <property type="match status" value="1"/>
</dbReference>
<dbReference type="InterPro" id="IPR006371">
    <property type="entry name" value="Polyprenyltransferase_UbiA-li"/>
</dbReference>
<dbReference type="InterPro" id="IPR000537">
    <property type="entry name" value="UbiA_prenyltransferase"/>
</dbReference>
<dbReference type="EC" id="2.5.1.39" evidence="9"/>
<evidence type="ECO:0000256" key="1">
    <source>
        <dbReference type="ARBA" id="ARBA00001946"/>
    </source>
</evidence>
<gene>
    <name evidence="11" type="ORF">BSOLF_2874</name>
</gene>
<feature type="transmembrane region" description="Helical" evidence="10">
    <location>
        <begin position="243"/>
        <end position="261"/>
    </location>
</feature>
<dbReference type="PANTHER" id="PTHR11048:SF28">
    <property type="entry name" value="4-HYDROXYBENZOATE POLYPRENYLTRANSFERASE, MITOCHONDRIAL"/>
    <property type="match status" value="1"/>
</dbReference>
<name>A0A2R6Y1P8_9BACL</name>
<feature type="transmembrane region" description="Helical" evidence="10">
    <location>
        <begin position="172"/>
        <end position="193"/>
    </location>
</feature>
<dbReference type="Pfam" id="PF01040">
    <property type="entry name" value="UbiA"/>
    <property type="match status" value="1"/>
</dbReference>
<keyword evidence="8 10" id="KW-0472">Membrane</keyword>
<keyword evidence="5 11" id="KW-0808">Transferase</keyword>
<feature type="transmembrane region" description="Helical" evidence="10">
    <location>
        <begin position="96"/>
        <end position="116"/>
    </location>
</feature>
<feature type="transmembrane region" description="Helical" evidence="10">
    <location>
        <begin position="147"/>
        <end position="166"/>
    </location>
</feature>
<evidence type="ECO:0000256" key="7">
    <source>
        <dbReference type="ARBA" id="ARBA00022989"/>
    </source>
</evidence>
<evidence type="ECO:0000256" key="6">
    <source>
        <dbReference type="ARBA" id="ARBA00022692"/>
    </source>
</evidence>
<dbReference type="EMBL" id="PEBX01000023">
    <property type="protein sequence ID" value="PTQ56606.1"/>
    <property type="molecule type" value="Genomic_DNA"/>
</dbReference>
<dbReference type="Proteomes" id="UP000244338">
    <property type="component" value="Unassembled WGS sequence"/>
</dbReference>
<feature type="transmembrane region" description="Helical" evidence="10">
    <location>
        <begin position="214"/>
        <end position="237"/>
    </location>
</feature>
<feature type="transmembrane region" description="Helical" evidence="10">
    <location>
        <begin position="21"/>
        <end position="45"/>
    </location>
</feature>
<protein>
    <recommendedName>
        <fullName evidence="9">4-hydroxybenzoate polyprenyltransferase</fullName>
        <ecNumber evidence="9">2.5.1.39</ecNumber>
    </recommendedName>
</protein>
<evidence type="ECO:0000313" key="12">
    <source>
        <dbReference type="Proteomes" id="UP000244338"/>
    </source>
</evidence>
<keyword evidence="7 10" id="KW-1133">Transmembrane helix</keyword>
<evidence type="ECO:0000256" key="5">
    <source>
        <dbReference type="ARBA" id="ARBA00022679"/>
    </source>
</evidence>
<evidence type="ECO:0000256" key="9">
    <source>
        <dbReference type="ARBA" id="ARBA00034524"/>
    </source>
</evidence>
<dbReference type="GO" id="GO:0005886">
    <property type="term" value="C:plasma membrane"/>
    <property type="evidence" value="ECO:0007669"/>
    <property type="project" value="TreeGrafter"/>
</dbReference>
<evidence type="ECO:0000256" key="3">
    <source>
        <dbReference type="ARBA" id="ARBA00005985"/>
    </source>
</evidence>
<dbReference type="GO" id="GO:0006744">
    <property type="term" value="P:ubiquinone biosynthetic process"/>
    <property type="evidence" value="ECO:0007669"/>
    <property type="project" value="TreeGrafter"/>
</dbReference>
<comment type="similarity">
    <text evidence="3">Belongs to the UbiA prenyltransferase family.</text>
</comment>
<evidence type="ECO:0000313" key="11">
    <source>
        <dbReference type="EMBL" id="PTQ56606.1"/>
    </source>
</evidence>
<evidence type="ECO:0000256" key="2">
    <source>
        <dbReference type="ARBA" id="ARBA00004141"/>
    </source>
</evidence>